<dbReference type="InterPro" id="IPR036640">
    <property type="entry name" value="ABC1_TM_sf"/>
</dbReference>
<proteinExistence type="inferred from homology"/>
<dbReference type="InterPro" id="IPR039421">
    <property type="entry name" value="Type_1_exporter"/>
</dbReference>
<feature type="transmembrane region" description="Helical" evidence="8">
    <location>
        <begin position="63"/>
        <end position="84"/>
    </location>
</feature>
<dbReference type="Gene3D" id="1.20.1560.10">
    <property type="entry name" value="ABC transporter type 1, transmembrane domain"/>
    <property type="match status" value="1"/>
</dbReference>
<organism evidence="11 12">
    <name type="scientific">Pseudochelatococcus lubricantis</name>
    <dbReference type="NCBI Taxonomy" id="1538102"/>
    <lineage>
        <taxon>Bacteria</taxon>
        <taxon>Pseudomonadati</taxon>
        <taxon>Pseudomonadota</taxon>
        <taxon>Alphaproteobacteria</taxon>
        <taxon>Hyphomicrobiales</taxon>
        <taxon>Chelatococcaceae</taxon>
        <taxon>Pseudochelatococcus</taxon>
    </lineage>
</organism>
<dbReference type="Gene3D" id="3.40.50.300">
    <property type="entry name" value="P-loop containing nucleotide triphosphate hydrolases"/>
    <property type="match status" value="1"/>
</dbReference>
<evidence type="ECO:0000256" key="8">
    <source>
        <dbReference type="SAM" id="Phobius"/>
    </source>
</evidence>
<dbReference type="PROSITE" id="PS50929">
    <property type="entry name" value="ABC_TM1F"/>
    <property type="match status" value="1"/>
</dbReference>
<evidence type="ECO:0000256" key="3">
    <source>
        <dbReference type="ARBA" id="ARBA00022692"/>
    </source>
</evidence>
<comment type="caution">
    <text evidence="11">The sequence shown here is derived from an EMBL/GenBank/DDBJ whole genome shotgun (WGS) entry which is preliminary data.</text>
</comment>
<reference evidence="11 12" key="1">
    <citation type="submission" date="2020-03" db="EMBL/GenBank/DDBJ databases">
        <title>Genomic Encyclopedia of Type Strains, Phase IV (KMG-IV): sequencing the most valuable type-strain genomes for metagenomic binning, comparative biology and taxonomic classification.</title>
        <authorList>
            <person name="Goeker M."/>
        </authorList>
    </citation>
    <scope>NUCLEOTIDE SEQUENCE [LARGE SCALE GENOMIC DNA]</scope>
    <source>
        <strain evidence="11 12">DSM 103870</strain>
    </source>
</reference>
<sequence>MNDWGLILTPVRHIYARFWRTSRWYLMGIAVVVALSAVGNVVAPTLFSRLIDDLGGETPPALMIAFFIGYAVLRGVTTALTYALNYMSLIAAQNLNFIAGTSFFERLLRKKIGFFIDHNPVEIQSAREKGEQAIFIIVQLALIVFLPGVIQILLSIGVLGAAINLEMVAIVIVYGAIFITLTHFANQWTRALLDKAVAAGQENAKYIGNIVNAMETLRYFGGDRWITETFSARAGEARTAWTRWAGRRIALAVLFGAALAVQLSVTFLLLLPRYYAGELTVGGVVLINMLMIQLNQPFEMIGSAIDDVAKAYAGCLPFARMWTAAEEPETEHRRTLRITEGRLSFEDVAFAYGPRTIVSHVGFTADRGRITFLTGETGAGKSTVFKLALKALEPESGRVMVDDVDLATVSRHDWYEVVGVVPQDVLLLNDTIAANIALGRQIDEERLRRATERASVTDFIGRLPDGLQTKVGERGLKLSGGERQRIAIARALYADPQFLFLDEASSALDEATETEIMTEIRRLADHMTIVAITHRRGVIAPDDQVIEIADGTARILPRGSLAHSPREAVPP</sequence>
<keyword evidence="5" id="KW-0067">ATP-binding</keyword>
<evidence type="ECO:0000256" key="4">
    <source>
        <dbReference type="ARBA" id="ARBA00022741"/>
    </source>
</evidence>
<keyword evidence="12" id="KW-1185">Reference proteome</keyword>
<feature type="domain" description="ABC transporter" evidence="9">
    <location>
        <begin position="343"/>
        <end position="571"/>
    </location>
</feature>
<dbReference type="Proteomes" id="UP001429580">
    <property type="component" value="Unassembled WGS sequence"/>
</dbReference>
<feature type="transmembrane region" description="Helical" evidence="8">
    <location>
        <begin position="167"/>
        <end position="185"/>
    </location>
</feature>
<dbReference type="SMART" id="SM00382">
    <property type="entry name" value="AAA"/>
    <property type="match status" value="1"/>
</dbReference>
<dbReference type="PROSITE" id="PS00211">
    <property type="entry name" value="ABC_TRANSPORTER_1"/>
    <property type="match status" value="1"/>
</dbReference>
<dbReference type="PANTHER" id="PTHR24221">
    <property type="entry name" value="ATP-BINDING CASSETTE SUB-FAMILY B"/>
    <property type="match status" value="1"/>
</dbReference>
<evidence type="ECO:0000313" key="12">
    <source>
        <dbReference type="Proteomes" id="UP001429580"/>
    </source>
</evidence>
<keyword evidence="7 8" id="KW-0472">Membrane</keyword>
<feature type="transmembrane region" description="Helical" evidence="8">
    <location>
        <begin position="24"/>
        <end position="43"/>
    </location>
</feature>
<dbReference type="InterPro" id="IPR011527">
    <property type="entry name" value="ABC1_TM_dom"/>
</dbReference>
<keyword evidence="4" id="KW-0547">Nucleotide-binding</keyword>
<evidence type="ECO:0000259" key="10">
    <source>
        <dbReference type="PROSITE" id="PS50929"/>
    </source>
</evidence>
<evidence type="ECO:0000256" key="5">
    <source>
        <dbReference type="ARBA" id="ARBA00022840"/>
    </source>
</evidence>
<comment type="similarity">
    <text evidence="2">Belongs to the ABC transporter superfamily.</text>
</comment>
<dbReference type="RefSeq" id="WP_208394354.1">
    <property type="nucleotide sequence ID" value="NZ_JAASQI010000012.1"/>
</dbReference>
<evidence type="ECO:0000256" key="2">
    <source>
        <dbReference type="ARBA" id="ARBA00005417"/>
    </source>
</evidence>
<gene>
    <name evidence="11" type="ORF">FHS82_003863</name>
</gene>
<dbReference type="InterPro" id="IPR003439">
    <property type="entry name" value="ABC_transporter-like_ATP-bd"/>
</dbReference>
<dbReference type="PANTHER" id="PTHR24221:SF654">
    <property type="entry name" value="ATP-BINDING CASSETTE SUB-FAMILY B MEMBER 6"/>
    <property type="match status" value="1"/>
</dbReference>
<keyword evidence="6 8" id="KW-1133">Transmembrane helix</keyword>
<dbReference type="InterPro" id="IPR017871">
    <property type="entry name" value="ABC_transporter-like_CS"/>
</dbReference>
<dbReference type="SUPFAM" id="SSF90123">
    <property type="entry name" value="ABC transporter transmembrane region"/>
    <property type="match status" value="1"/>
</dbReference>
<keyword evidence="3 8" id="KW-0812">Transmembrane</keyword>
<dbReference type="Pfam" id="PF00005">
    <property type="entry name" value="ABC_tran"/>
    <property type="match status" value="1"/>
</dbReference>
<accession>A0ABX0V6N9</accession>
<evidence type="ECO:0000259" key="9">
    <source>
        <dbReference type="PROSITE" id="PS50893"/>
    </source>
</evidence>
<dbReference type="SUPFAM" id="SSF52540">
    <property type="entry name" value="P-loop containing nucleoside triphosphate hydrolases"/>
    <property type="match status" value="1"/>
</dbReference>
<dbReference type="EMBL" id="JAASQI010000012">
    <property type="protein sequence ID" value="NIJ60000.1"/>
    <property type="molecule type" value="Genomic_DNA"/>
</dbReference>
<name>A0ABX0V6N9_9HYPH</name>
<feature type="transmembrane region" description="Helical" evidence="8">
    <location>
        <begin position="249"/>
        <end position="268"/>
    </location>
</feature>
<evidence type="ECO:0000256" key="1">
    <source>
        <dbReference type="ARBA" id="ARBA00004651"/>
    </source>
</evidence>
<evidence type="ECO:0000256" key="7">
    <source>
        <dbReference type="ARBA" id="ARBA00023136"/>
    </source>
</evidence>
<evidence type="ECO:0000313" key="11">
    <source>
        <dbReference type="EMBL" id="NIJ60000.1"/>
    </source>
</evidence>
<dbReference type="InterPro" id="IPR027417">
    <property type="entry name" value="P-loop_NTPase"/>
</dbReference>
<feature type="domain" description="ABC transmembrane type-1" evidence="10">
    <location>
        <begin position="28"/>
        <end position="310"/>
    </location>
</feature>
<dbReference type="PROSITE" id="PS50893">
    <property type="entry name" value="ABC_TRANSPORTER_2"/>
    <property type="match status" value="1"/>
</dbReference>
<feature type="transmembrane region" description="Helical" evidence="8">
    <location>
        <begin position="133"/>
        <end position="161"/>
    </location>
</feature>
<evidence type="ECO:0000256" key="6">
    <source>
        <dbReference type="ARBA" id="ARBA00022989"/>
    </source>
</evidence>
<dbReference type="Pfam" id="PF00664">
    <property type="entry name" value="ABC_membrane"/>
    <property type="match status" value="1"/>
</dbReference>
<dbReference type="InterPro" id="IPR003593">
    <property type="entry name" value="AAA+_ATPase"/>
</dbReference>
<comment type="subcellular location">
    <subcellularLocation>
        <location evidence="1">Cell membrane</location>
        <topology evidence="1">Multi-pass membrane protein</topology>
    </subcellularLocation>
</comment>
<protein>
    <submittedName>
        <fullName evidence="11">ABC-type bacteriocin/lantibiotic exporter with double-glycine peptidase domain</fullName>
    </submittedName>
</protein>